<dbReference type="PROSITE" id="PS50011">
    <property type="entry name" value="PROTEIN_KINASE_DOM"/>
    <property type="match status" value="1"/>
</dbReference>
<dbReference type="SUPFAM" id="SSF56112">
    <property type="entry name" value="Protein kinase-like (PK-like)"/>
    <property type="match status" value="1"/>
</dbReference>
<sequence length="210" mass="23709">MYSVIQGQNKVLERLTKNDRVDIEPNHDLEKRFLVTHPSEQLRVHLAFEASSEENRFVSFSVTTSDASRTSIGLYSTQLENGESSEVFQATALLTTSEHSEPQPRTGATSKVAIKRLKQSISPAYFLREYEALQTTSRLRYGNVVETISVFRHETDGVQYFNFAFPLALGNLKRLFRGDCNGQPFASSSPLLWTQFEALANALVFLHEKA</sequence>
<name>A0A6A5TTL7_9PLEO</name>
<evidence type="ECO:0000313" key="2">
    <source>
        <dbReference type="EMBL" id="KAF1955089.1"/>
    </source>
</evidence>
<protein>
    <recommendedName>
        <fullName evidence="1">Protein kinase domain-containing protein</fullName>
    </recommendedName>
</protein>
<dbReference type="GO" id="GO:0005524">
    <property type="term" value="F:ATP binding"/>
    <property type="evidence" value="ECO:0007669"/>
    <property type="project" value="InterPro"/>
</dbReference>
<dbReference type="EMBL" id="ML976996">
    <property type="protein sequence ID" value="KAF1955089.1"/>
    <property type="molecule type" value="Genomic_DNA"/>
</dbReference>
<dbReference type="AlphaFoldDB" id="A0A6A5TTL7"/>
<reference evidence="2" key="1">
    <citation type="journal article" date="2020" name="Stud. Mycol.">
        <title>101 Dothideomycetes genomes: a test case for predicting lifestyles and emergence of pathogens.</title>
        <authorList>
            <person name="Haridas S."/>
            <person name="Albert R."/>
            <person name="Binder M."/>
            <person name="Bloem J."/>
            <person name="Labutti K."/>
            <person name="Salamov A."/>
            <person name="Andreopoulos B."/>
            <person name="Baker S."/>
            <person name="Barry K."/>
            <person name="Bills G."/>
            <person name="Bluhm B."/>
            <person name="Cannon C."/>
            <person name="Castanera R."/>
            <person name="Culley D."/>
            <person name="Daum C."/>
            <person name="Ezra D."/>
            <person name="Gonzalez J."/>
            <person name="Henrissat B."/>
            <person name="Kuo A."/>
            <person name="Liang C."/>
            <person name="Lipzen A."/>
            <person name="Lutzoni F."/>
            <person name="Magnuson J."/>
            <person name="Mondo S."/>
            <person name="Nolan M."/>
            <person name="Ohm R."/>
            <person name="Pangilinan J."/>
            <person name="Park H.-J."/>
            <person name="Ramirez L."/>
            <person name="Alfaro M."/>
            <person name="Sun H."/>
            <person name="Tritt A."/>
            <person name="Yoshinaga Y."/>
            <person name="Zwiers L.-H."/>
            <person name="Turgeon B."/>
            <person name="Goodwin S."/>
            <person name="Spatafora J."/>
            <person name="Crous P."/>
            <person name="Grigoriev I."/>
        </authorList>
    </citation>
    <scope>NUCLEOTIDE SEQUENCE</scope>
    <source>
        <strain evidence="2">CBS 675.92</strain>
    </source>
</reference>
<proteinExistence type="predicted"/>
<keyword evidence="3" id="KW-1185">Reference proteome</keyword>
<dbReference type="Proteomes" id="UP000800035">
    <property type="component" value="Unassembled WGS sequence"/>
</dbReference>
<evidence type="ECO:0000313" key="3">
    <source>
        <dbReference type="Proteomes" id="UP000800035"/>
    </source>
</evidence>
<dbReference type="InterPro" id="IPR000719">
    <property type="entry name" value="Prot_kinase_dom"/>
</dbReference>
<organism evidence="2 3">
    <name type="scientific">Byssothecium circinans</name>
    <dbReference type="NCBI Taxonomy" id="147558"/>
    <lineage>
        <taxon>Eukaryota</taxon>
        <taxon>Fungi</taxon>
        <taxon>Dikarya</taxon>
        <taxon>Ascomycota</taxon>
        <taxon>Pezizomycotina</taxon>
        <taxon>Dothideomycetes</taxon>
        <taxon>Pleosporomycetidae</taxon>
        <taxon>Pleosporales</taxon>
        <taxon>Massarineae</taxon>
        <taxon>Massarinaceae</taxon>
        <taxon>Byssothecium</taxon>
    </lineage>
</organism>
<dbReference type="OrthoDB" id="9992527at2759"/>
<dbReference type="GO" id="GO:0004672">
    <property type="term" value="F:protein kinase activity"/>
    <property type="evidence" value="ECO:0007669"/>
    <property type="project" value="InterPro"/>
</dbReference>
<evidence type="ECO:0000259" key="1">
    <source>
        <dbReference type="PROSITE" id="PS50011"/>
    </source>
</evidence>
<feature type="domain" description="Protein kinase" evidence="1">
    <location>
        <begin position="73"/>
        <end position="210"/>
    </location>
</feature>
<dbReference type="InterPro" id="IPR011009">
    <property type="entry name" value="Kinase-like_dom_sf"/>
</dbReference>
<gene>
    <name evidence="2" type="ORF">CC80DRAFT_549805</name>
</gene>
<accession>A0A6A5TTL7</accession>